<dbReference type="Proteomes" id="UP001178461">
    <property type="component" value="Chromosome 9"/>
</dbReference>
<protein>
    <submittedName>
        <fullName evidence="1">Uncharacterized protein</fullName>
    </submittedName>
</protein>
<dbReference type="AlphaFoldDB" id="A0AA35KTJ3"/>
<feature type="non-terminal residue" evidence="1">
    <location>
        <position position="1"/>
    </location>
</feature>
<gene>
    <name evidence="1" type="ORF">PODLI_1B008726</name>
</gene>
<dbReference type="EMBL" id="OX395134">
    <property type="protein sequence ID" value="CAI5784052.1"/>
    <property type="molecule type" value="Genomic_DNA"/>
</dbReference>
<evidence type="ECO:0000313" key="1">
    <source>
        <dbReference type="EMBL" id="CAI5784052.1"/>
    </source>
</evidence>
<name>A0AA35KTJ3_9SAUR</name>
<organism evidence="1 2">
    <name type="scientific">Podarcis lilfordi</name>
    <name type="common">Lilford's wall lizard</name>
    <dbReference type="NCBI Taxonomy" id="74358"/>
    <lineage>
        <taxon>Eukaryota</taxon>
        <taxon>Metazoa</taxon>
        <taxon>Chordata</taxon>
        <taxon>Craniata</taxon>
        <taxon>Vertebrata</taxon>
        <taxon>Euteleostomi</taxon>
        <taxon>Lepidosauria</taxon>
        <taxon>Squamata</taxon>
        <taxon>Bifurcata</taxon>
        <taxon>Unidentata</taxon>
        <taxon>Episquamata</taxon>
        <taxon>Laterata</taxon>
        <taxon>Lacertibaenia</taxon>
        <taxon>Lacertidae</taxon>
        <taxon>Podarcis</taxon>
    </lineage>
</organism>
<keyword evidence="2" id="KW-1185">Reference proteome</keyword>
<evidence type="ECO:0000313" key="2">
    <source>
        <dbReference type="Proteomes" id="UP001178461"/>
    </source>
</evidence>
<sequence length="167" mass="19064">RNVLRLEGSRGHIQEDCELHSGLSTSGFAFQYQNTRVLYPRTLQPKIQHCKIIKVEASGQKRTFHHLLPTTAPLAPEKPYLRVGGTHRRCLTDFGQFTPSHKLPHTTTHRVQDGPLILRISFLTAQGFQMGGKNEHIPCILGNCGIWYDYFPLQSDTFCLYGRKYNV</sequence>
<proteinExistence type="predicted"/>
<accession>A0AA35KTJ3</accession>
<reference evidence="1" key="1">
    <citation type="submission" date="2022-12" db="EMBL/GenBank/DDBJ databases">
        <authorList>
            <person name="Alioto T."/>
            <person name="Alioto T."/>
            <person name="Gomez Garrido J."/>
        </authorList>
    </citation>
    <scope>NUCLEOTIDE SEQUENCE</scope>
</reference>